<keyword evidence="2" id="KW-1015">Disulfide bond</keyword>
<evidence type="ECO:0000313" key="5">
    <source>
        <dbReference type="Proteomes" id="UP000015453"/>
    </source>
</evidence>
<sequence>LLLCFVPAILAAGSAGQPLVVKGSVYCDTCRCGFENEATKYMAGAAVRIECREAHTSQITYVEDGVTNSAGHYEIRVHGDRGDDVCDAVLLKSSDPECSTPDAGRDRARVVLTRNNGIASDHRFANSMGFLRNAPLAACAQVLQKYRSDE</sequence>
<organism evidence="4 5">
    <name type="scientific">Genlisea aurea</name>
    <dbReference type="NCBI Taxonomy" id="192259"/>
    <lineage>
        <taxon>Eukaryota</taxon>
        <taxon>Viridiplantae</taxon>
        <taxon>Streptophyta</taxon>
        <taxon>Embryophyta</taxon>
        <taxon>Tracheophyta</taxon>
        <taxon>Spermatophyta</taxon>
        <taxon>Magnoliopsida</taxon>
        <taxon>eudicotyledons</taxon>
        <taxon>Gunneridae</taxon>
        <taxon>Pentapetalae</taxon>
        <taxon>asterids</taxon>
        <taxon>lamiids</taxon>
        <taxon>Lamiales</taxon>
        <taxon>Lentibulariaceae</taxon>
        <taxon>Genlisea</taxon>
    </lineage>
</organism>
<keyword evidence="3" id="KW-0732">Signal</keyword>
<accession>S8C6H4</accession>
<dbReference type="Proteomes" id="UP000015453">
    <property type="component" value="Unassembled WGS sequence"/>
</dbReference>
<evidence type="ECO:0000256" key="1">
    <source>
        <dbReference type="ARBA" id="ARBA00010049"/>
    </source>
</evidence>
<evidence type="ECO:0008006" key="6">
    <source>
        <dbReference type="Google" id="ProtNLM"/>
    </source>
</evidence>
<feature type="signal peptide" evidence="3">
    <location>
        <begin position="1"/>
        <end position="16"/>
    </location>
</feature>
<dbReference type="PANTHER" id="PTHR31614:SF5">
    <property type="entry name" value="ALLERGEN-LIKE PROTEIN BRSN20"/>
    <property type="match status" value="1"/>
</dbReference>
<proteinExistence type="inferred from homology"/>
<protein>
    <recommendedName>
        <fullName evidence="6">Pollen-specific protein C13</fullName>
    </recommendedName>
</protein>
<dbReference type="EMBL" id="AUSU01006179">
    <property type="protein sequence ID" value="EPS62385.1"/>
    <property type="molecule type" value="Genomic_DNA"/>
</dbReference>
<name>S8C6H4_9LAMI</name>
<feature type="non-terminal residue" evidence="4">
    <location>
        <position position="1"/>
    </location>
</feature>
<comment type="similarity">
    <text evidence="1">Belongs to the Ole e I family.</text>
</comment>
<feature type="chain" id="PRO_5004548900" description="Pollen-specific protein C13" evidence="3">
    <location>
        <begin position="17"/>
        <end position="150"/>
    </location>
</feature>
<feature type="non-terminal residue" evidence="4">
    <location>
        <position position="150"/>
    </location>
</feature>
<dbReference type="OrthoDB" id="1896520at2759"/>
<gene>
    <name evidence="4" type="ORF">M569_12405</name>
</gene>
<evidence type="ECO:0000313" key="4">
    <source>
        <dbReference type="EMBL" id="EPS62385.1"/>
    </source>
</evidence>
<reference evidence="4 5" key="1">
    <citation type="journal article" date="2013" name="BMC Genomics">
        <title>The miniature genome of a carnivorous plant Genlisea aurea contains a low number of genes and short non-coding sequences.</title>
        <authorList>
            <person name="Leushkin E.V."/>
            <person name="Sutormin R.A."/>
            <person name="Nabieva E.R."/>
            <person name="Penin A.A."/>
            <person name="Kondrashov A.S."/>
            <person name="Logacheva M.D."/>
        </authorList>
    </citation>
    <scope>NUCLEOTIDE SEQUENCE [LARGE SCALE GENOMIC DNA]</scope>
</reference>
<dbReference type="AlphaFoldDB" id="S8C6H4"/>
<dbReference type="PANTHER" id="PTHR31614">
    <property type="entry name" value="PROTEIN DOWNSTREAM OF FLC-RELATED"/>
    <property type="match status" value="1"/>
</dbReference>
<evidence type="ECO:0000256" key="2">
    <source>
        <dbReference type="ARBA" id="ARBA00023157"/>
    </source>
</evidence>
<keyword evidence="5" id="KW-1185">Reference proteome</keyword>
<dbReference type="InterPro" id="IPR006041">
    <property type="entry name" value="Pollen_Ole_e1_allergen"/>
</dbReference>
<dbReference type="Pfam" id="PF01190">
    <property type="entry name" value="Pollen_Ole_e_1"/>
    <property type="match status" value="1"/>
</dbReference>
<evidence type="ECO:0000256" key="3">
    <source>
        <dbReference type="SAM" id="SignalP"/>
    </source>
</evidence>
<comment type="caution">
    <text evidence="4">The sequence shown here is derived from an EMBL/GenBank/DDBJ whole genome shotgun (WGS) entry which is preliminary data.</text>
</comment>